<protein>
    <submittedName>
        <fullName evidence="3">Uncharacterized protein</fullName>
    </submittedName>
</protein>
<keyword evidence="2" id="KW-0812">Transmembrane</keyword>
<evidence type="ECO:0000313" key="4">
    <source>
        <dbReference type="Proteomes" id="UP000324091"/>
    </source>
</evidence>
<gene>
    <name evidence="3" type="ORF">D4764_0260860</name>
</gene>
<comment type="caution">
    <text evidence="3">The sequence shown here is derived from an EMBL/GenBank/DDBJ whole genome shotgun (WGS) entry which is preliminary data.</text>
</comment>
<feature type="compositionally biased region" description="Low complexity" evidence="1">
    <location>
        <begin position="326"/>
        <end position="344"/>
    </location>
</feature>
<dbReference type="AlphaFoldDB" id="A0A5C6MDJ9"/>
<proteinExistence type="predicted"/>
<feature type="transmembrane region" description="Helical" evidence="2">
    <location>
        <begin position="264"/>
        <end position="283"/>
    </location>
</feature>
<evidence type="ECO:0000256" key="2">
    <source>
        <dbReference type="SAM" id="Phobius"/>
    </source>
</evidence>
<accession>A0A5C6MDJ9</accession>
<keyword evidence="2" id="KW-0472">Membrane</keyword>
<evidence type="ECO:0000313" key="3">
    <source>
        <dbReference type="EMBL" id="TWW53264.1"/>
    </source>
</evidence>
<evidence type="ECO:0000256" key="1">
    <source>
        <dbReference type="SAM" id="MobiDB-lite"/>
    </source>
</evidence>
<reference evidence="3 4" key="1">
    <citation type="submission" date="2019-04" db="EMBL/GenBank/DDBJ databases">
        <title>Chromosome genome assembly for Takifugu flavidus.</title>
        <authorList>
            <person name="Xiao S."/>
        </authorList>
    </citation>
    <scope>NUCLEOTIDE SEQUENCE [LARGE SCALE GENOMIC DNA]</scope>
    <source>
        <strain evidence="3">HTHZ2018</strain>
        <tissue evidence="3">Muscle</tissue>
    </source>
</reference>
<name>A0A5C6MDJ9_9TELE</name>
<dbReference type="EMBL" id="RHFK02000754">
    <property type="protein sequence ID" value="TWW53264.1"/>
    <property type="molecule type" value="Genomic_DNA"/>
</dbReference>
<organism evidence="3 4">
    <name type="scientific">Takifugu flavidus</name>
    <name type="common">sansaifugu</name>
    <dbReference type="NCBI Taxonomy" id="433684"/>
    <lineage>
        <taxon>Eukaryota</taxon>
        <taxon>Metazoa</taxon>
        <taxon>Chordata</taxon>
        <taxon>Craniata</taxon>
        <taxon>Vertebrata</taxon>
        <taxon>Euteleostomi</taxon>
        <taxon>Actinopterygii</taxon>
        <taxon>Neopterygii</taxon>
        <taxon>Teleostei</taxon>
        <taxon>Neoteleostei</taxon>
        <taxon>Acanthomorphata</taxon>
        <taxon>Eupercaria</taxon>
        <taxon>Tetraodontiformes</taxon>
        <taxon>Tetradontoidea</taxon>
        <taxon>Tetraodontidae</taxon>
        <taxon>Takifugu</taxon>
    </lineage>
</organism>
<sequence>MTAKSAFLKRVDLTVVGDGVPTAHPYDPTPGERSVLLQCPVLSDSENPTSLDDLNSRCCGSRSVGPFFSFHCRNNVEVDENNLKRCRSSVFSNICSSGDLCCSVGKCEQTCGNCSEPKNEAAVLSCTTGASDEDTQPTEEEMCYSAPVFTRSKAQPDRGRLKDKETVYSECPVLSDSENPTSLDDLNNCCCGSRSVGPFFSFHCRNNVEVDENNLNRSRNSVFSNICSSGDLCFSVGKCEQTWGNCSEPEIEVKIKDCHIISTVLYTLGAAVSVGLIVLFIYLRTEQKNNLCGCCTAAVLSCTTGASDEDTQPTEEEMCFCSSLHQEQSSTRQRSSQRQESTLK</sequence>
<dbReference type="Proteomes" id="UP000324091">
    <property type="component" value="Unassembled WGS sequence"/>
</dbReference>
<keyword evidence="4" id="KW-1185">Reference proteome</keyword>
<feature type="region of interest" description="Disordered" evidence="1">
    <location>
        <begin position="323"/>
        <end position="344"/>
    </location>
</feature>
<keyword evidence="2" id="KW-1133">Transmembrane helix</keyword>